<evidence type="ECO:0000256" key="7">
    <source>
        <dbReference type="PIRSR" id="PIRSR002854-1"/>
    </source>
</evidence>
<dbReference type="SUPFAM" id="SSF53850">
    <property type="entry name" value="Periplasmic binding protein-like II"/>
    <property type="match status" value="1"/>
</dbReference>
<feature type="lipid moiety-binding region" description="S-diacylglycerol cysteine" evidence="7">
    <location>
        <position position="20"/>
    </location>
</feature>
<evidence type="ECO:0000313" key="9">
    <source>
        <dbReference type="EMBL" id="TQR32780.1"/>
    </source>
</evidence>
<dbReference type="Pfam" id="PF03180">
    <property type="entry name" value="Lipoprotein_9"/>
    <property type="match status" value="1"/>
</dbReference>
<dbReference type="PIRSF" id="PIRSF002854">
    <property type="entry name" value="MetQ"/>
    <property type="match status" value="1"/>
</dbReference>
<name>A0A544UIC0_LYSSH</name>
<evidence type="ECO:0000256" key="5">
    <source>
        <dbReference type="ARBA" id="ARBA00023288"/>
    </source>
</evidence>
<comment type="subcellular location">
    <subcellularLocation>
        <location evidence="1">Membrane</location>
        <topology evidence="1">Lipid-anchor</topology>
    </subcellularLocation>
</comment>
<gene>
    <name evidence="9" type="ORF">C7Y47_11680</name>
</gene>
<protein>
    <recommendedName>
        <fullName evidence="6">Lipoprotein</fullName>
    </recommendedName>
</protein>
<accession>A0A544UIC0</accession>
<dbReference type="RefSeq" id="WP_142508944.1">
    <property type="nucleotide sequence ID" value="NZ_SADV01000008.1"/>
</dbReference>
<keyword evidence="2 8" id="KW-0732">Signal</keyword>
<dbReference type="AlphaFoldDB" id="A0A544UIC0"/>
<evidence type="ECO:0000256" key="3">
    <source>
        <dbReference type="ARBA" id="ARBA00023136"/>
    </source>
</evidence>
<evidence type="ECO:0000256" key="6">
    <source>
        <dbReference type="PIRNR" id="PIRNR002854"/>
    </source>
</evidence>
<keyword evidence="5 6" id="KW-0449">Lipoprotein</keyword>
<keyword evidence="4" id="KW-0564">Palmitate</keyword>
<feature type="chain" id="PRO_5022212699" description="Lipoprotein" evidence="8">
    <location>
        <begin position="24"/>
        <end position="278"/>
    </location>
</feature>
<dbReference type="EMBL" id="SADV01000008">
    <property type="protein sequence ID" value="TQR32780.1"/>
    <property type="molecule type" value="Genomic_DNA"/>
</dbReference>
<evidence type="ECO:0000256" key="2">
    <source>
        <dbReference type="ARBA" id="ARBA00022729"/>
    </source>
</evidence>
<comment type="similarity">
    <text evidence="6">Belongs to the nlpA lipoprotein family.</text>
</comment>
<dbReference type="OrthoDB" id="9812878at2"/>
<evidence type="ECO:0000256" key="4">
    <source>
        <dbReference type="ARBA" id="ARBA00023139"/>
    </source>
</evidence>
<proteinExistence type="inferred from homology"/>
<keyword evidence="3" id="KW-0472">Membrane</keyword>
<dbReference type="PANTHER" id="PTHR30429:SF3">
    <property type="entry name" value="LIPOPROTEIN"/>
    <property type="match status" value="1"/>
</dbReference>
<dbReference type="Gene3D" id="3.40.190.10">
    <property type="entry name" value="Periplasmic binding protein-like II"/>
    <property type="match status" value="2"/>
</dbReference>
<dbReference type="InterPro" id="IPR004872">
    <property type="entry name" value="Lipoprotein_NlpA"/>
</dbReference>
<dbReference type="Proteomes" id="UP000317944">
    <property type="component" value="Unassembled WGS sequence"/>
</dbReference>
<dbReference type="GO" id="GO:0016020">
    <property type="term" value="C:membrane"/>
    <property type="evidence" value="ECO:0007669"/>
    <property type="project" value="UniProtKB-SubCell"/>
</dbReference>
<comment type="caution">
    <text evidence="9">The sequence shown here is derived from an EMBL/GenBank/DDBJ whole genome shotgun (WGS) entry which is preliminary data.</text>
</comment>
<dbReference type="PANTHER" id="PTHR30429">
    <property type="entry name" value="D-METHIONINE-BINDING LIPOPROTEIN METQ"/>
    <property type="match status" value="1"/>
</dbReference>
<evidence type="ECO:0000256" key="1">
    <source>
        <dbReference type="ARBA" id="ARBA00004635"/>
    </source>
</evidence>
<reference evidence="9 10" key="1">
    <citation type="submission" date="2018-03" db="EMBL/GenBank/DDBJ databases">
        <title>Aerobic endospore-forming bacteria genome sequencing and assembly.</title>
        <authorList>
            <person name="Cavalcante D.A."/>
            <person name="Driks A."/>
            <person name="Putonti C."/>
            <person name="De-Souza M.T."/>
        </authorList>
    </citation>
    <scope>NUCLEOTIDE SEQUENCE [LARGE SCALE GENOMIC DNA]</scope>
    <source>
        <strain evidence="9 10">SDF0037</strain>
    </source>
</reference>
<dbReference type="PROSITE" id="PS51257">
    <property type="entry name" value="PROKAR_LIPOPROTEIN"/>
    <property type="match status" value="1"/>
</dbReference>
<sequence>MRKLNYILGFMALLFLLVACAKANEKETVKVGIRSSELETWEYIKEQAAKEGISLDLVTFSAQYDPNQALAEGEVDINAFQHVAYLNLFNTNNKTDLQAIGTTIMAPIGLYSKKYKTLDEMRDGAKIAVPKDPSNWGRALLLLQEYGLLTVTDSFDGNGGEDRIKDNLKKLNILPVDGATTPRVMEDVDFAVINNGIAVEAGLLLKDAIIHENEAAKPFLNVIVARPGDKDNKTLKKIVDIYQREETANFIKDISNGNYIPVKIPLDELATWRESYLH</sequence>
<feature type="signal peptide" evidence="8">
    <location>
        <begin position="1"/>
        <end position="23"/>
    </location>
</feature>
<evidence type="ECO:0000313" key="10">
    <source>
        <dbReference type="Proteomes" id="UP000317944"/>
    </source>
</evidence>
<evidence type="ECO:0000256" key="8">
    <source>
        <dbReference type="SAM" id="SignalP"/>
    </source>
</evidence>
<organism evidence="9 10">
    <name type="scientific">Lysinibacillus sphaericus</name>
    <name type="common">Bacillus sphaericus</name>
    <dbReference type="NCBI Taxonomy" id="1421"/>
    <lineage>
        <taxon>Bacteria</taxon>
        <taxon>Bacillati</taxon>
        <taxon>Bacillota</taxon>
        <taxon>Bacilli</taxon>
        <taxon>Bacillales</taxon>
        <taxon>Bacillaceae</taxon>
        <taxon>Lysinibacillus</taxon>
    </lineage>
</organism>